<protein>
    <submittedName>
        <fullName evidence="2">Uncharacterized protein</fullName>
    </submittedName>
</protein>
<keyword evidence="3" id="KW-1185">Reference proteome</keyword>
<name>A0A564Z1P5_HYMDI</name>
<dbReference type="Proteomes" id="UP000321570">
    <property type="component" value="Unassembled WGS sequence"/>
</dbReference>
<reference evidence="2 3" key="1">
    <citation type="submission" date="2019-07" db="EMBL/GenBank/DDBJ databases">
        <authorList>
            <person name="Jastrzebski P J."/>
            <person name="Paukszto L."/>
            <person name="Jastrzebski P J."/>
        </authorList>
    </citation>
    <scope>NUCLEOTIDE SEQUENCE [LARGE SCALE GENOMIC DNA]</scope>
    <source>
        <strain evidence="2 3">WMS-il1</strain>
    </source>
</reference>
<dbReference type="EMBL" id="CABIJS010000543">
    <property type="protein sequence ID" value="VUZ52883.1"/>
    <property type="molecule type" value="Genomic_DNA"/>
</dbReference>
<evidence type="ECO:0000313" key="3">
    <source>
        <dbReference type="Proteomes" id="UP000321570"/>
    </source>
</evidence>
<feature type="compositionally biased region" description="Polar residues" evidence="1">
    <location>
        <begin position="7"/>
        <end position="21"/>
    </location>
</feature>
<evidence type="ECO:0000256" key="1">
    <source>
        <dbReference type="SAM" id="MobiDB-lite"/>
    </source>
</evidence>
<dbReference type="AlphaFoldDB" id="A0A564Z1P5"/>
<sequence length="64" mass="7596">MTDRLSTDGTYSPSDKYQKQSLPRYRFYEERRYHRDCLSENVAARTTTKMTTKKVSADNLLRTI</sequence>
<proteinExistence type="predicted"/>
<gene>
    <name evidence="2" type="ORF">WMSIL1_LOCUS11378</name>
</gene>
<feature type="region of interest" description="Disordered" evidence="1">
    <location>
        <begin position="1"/>
        <end position="23"/>
    </location>
</feature>
<accession>A0A564Z1P5</accession>
<evidence type="ECO:0000313" key="2">
    <source>
        <dbReference type="EMBL" id="VUZ52883.1"/>
    </source>
</evidence>
<organism evidence="2 3">
    <name type="scientific">Hymenolepis diminuta</name>
    <name type="common">Rat tapeworm</name>
    <dbReference type="NCBI Taxonomy" id="6216"/>
    <lineage>
        <taxon>Eukaryota</taxon>
        <taxon>Metazoa</taxon>
        <taxon>Spiralia</taxon>
        <taxon>Lophotrochozoa</taxon>
        <taxon>Platyhelminthes</taxon>
        <taxon>Cestoda</taxon>
        <taxon>Eucestoda</taxon>
        <taxon>Cyclophyllidea</taxon>
        <taxon>Hymenolepididae</taxon>
        <taxon>Hymenolepis</taxon>
    </lineage>
</organism>